<dbReference type="Pfam" id="PF01297">
    <property type="entry name" value="ZnuA"/>
    <property type="match status" value="1"/>
</dbReference>
<keyword evidence="4" id="KW-0732">Signal</keyword>
<dbReference type="InterPro" id="IPR050492">
    <property type="entry name" value="Bact_metal-bind_prot9"/>
</dbReference>
<proteinExistence type="inferred from homology"/>
<evidence type="ECO:0000256" key="1">
    <source>
        <dbReference type="ARBA" id="ARBA00004196"/>
    </source>
</evidence>
<comment type="similarity">
    <text evidence="5">Belongs to the bacterial solute-binding protein 9 family.</text>
</comment>
<dbReference type="PRINTS" id="PR00691">
    <property type="entry name" value="ADHESINB"/>
</dbReference>
<evidence type="ECO:0000313" key="7">
    <source>
        <dbReference type="Proteomes" id="UP000295764"/>
    </source>
</evidence>
<evidence type="ECO:0000313" key="6">
    <source>
        <dbReference type="EMBL" id="TDN42437.1"/>
    </source>
</evidence>
<keyword evidence="3" id="KW-0479">Metal-binding</keyword>
<dbReference type="PRINTS" id="PR00690">
    <property type="entry name" value="ADHESNFAMILY"/>
</dbReference>
<keyword evidence="2 5" id="KW-0813">Transport</keyword>
<dbReference type="InterPro" id="IPR006127">
    <property type="entry name" value="ZnuA-like"/>
</dbReference>
<comment type="caution">
    <text evidence="6">The sequence shown here is derived from an EMBL/GenBank/DDBJ whole genome shotgun (WGS) entry which is preliminary data.</text>
</comment>
<dbReference type="Proteomes" id="UP000295764">
    <property type="component" value="Unassembled WGS sequence"/>
</dbReference>
<dbReference type="PANTHER" id="PTHR42953:SF1">
    <property type="entry name" value="METAL-BINDING PROTEIN HI_0362-RELATED"/>
    <property type="match status" value="1"/>
</dbReference>
<dbReference type="STRING" id="2035.RU06_16130"/>
<accession>A0A4R6DD04</accession>
<comment type="subcellular location">
    <subcellularLocation>
        <location evidence="1">Cell envelope</location>
    </subcellularLocation>
</comment>
<evidence type="ECO:0000256" key="4">
    <source>
        <dbReference type="ARBA" id="ARBA00022729"/>
    </source>
</evidence>
<protein>
    <submittedName>
        <fullName evidence="6">Zinc/manganese transport system substrate-binding protein</fullName>
    </submittedName>
</protein>
<sequence length="319" mass="33333">MSRPEPGTTRRRPSTPWPARWPARTLAAAAVLVAVTAGTTACTSAGSDRPLVAVTTNILGDVTRQVVGDAADVMVLMPPGADPHSFEISAKEASRLRTADLVVENGLGLEEGVAQHVTAAAEDGVSVFTAGDVIDALEWTTEDDSGPDPHVWTDPARMVDVVEVLDDALRDVGIDAAGSAAYLDRLHDLDRDMVSAFAGVPQDRRALVTNHHVFGYLADRYGFRVVGAVIPSGTTLASPSAADLRDLADAIDEAGVSTIFADASQPARLAEVLADEVDVHVSIRSLATESLTAEGDASTYLGMMRSNTAAIVDGLSTGH</sequence>
<dbReference type="EMBL" id="SNVW01000012">
    <property type="protein sequence ID" value="TDN42437.1"/>
    <property type="molecule type" value="Genomic_DNA"/>
</dbReference>
<dbReference type="AlphaFoldDB" id="A0A4R6DD04"/>
<name>A0A4R6DD04_9MICO</name>
<evidence type="ECO:0000256" key="3">
    <source>
        <dbReference type="ARBA" id="ARBA00022723"/>
    </source>
</evidence>
<dbReference type="Gene3D" id="3.40.50.1980">
    <property type="entry name" value="Nitrogenase molybdenum iron protein domain"/>
    <property type="match status" value="2"/>
</dbReference>
<dbReference type="InterPro" id="IPR006129">
    <property type="entry name" value="AdhesinB"/>
</dbReference>
<gene>
    <name evidence="6" type="ORF">EDF64_11280</name>
</gene>
<reference evidence="6 7" key="1">
    <citation type="submission" date="2019-03" db="EMBL/GenBank/DDBJ databases">
        <title>Genomic analyses of the natural microbiome of Caenorhabditis elegans.</title>
        <authorList>
            <person name="Samuel B."/>
        </authorList>
    </citation>
    <scope>NUCLEOTIDE SEQUENCE [LARGE SCALE GENOMIC DNA]</scope>
    <source>
        <strain evidence="6 7">JUb65</strain>
    </source>
</reference>
<dbReference type="GO" id="GO:0030313">
    <property type="term" value="C:cell envelope"/>
    <property type="evidence" value="ECO:0007669"/>
    <property type="project" value="UniProtKB-SubCell"/>
</dbReference>
<dbReference type="GO" id="GO:0046872">
    <property type="term" value="F:metal ion binding"/>
    <property type="evidence" value="ECO:0007669"/>
    <property type="project" value="UniProtKB-KW"/>
</dbReference>
<dbReference type="GO" id="GO:0030001">
    <property type="term" value="P:metal ion transport"/>
    <property type="evidence" value="ECO:0007669"/>
    <property type="project" value="InterPro"/>
</dbReference>
<organism evidence="6 7">
    <name type="scientific">Curtobacterium flaccumfaciens</name>
    <dbReference type="NCBI Taxonomy" id="2035"/>
    <lineage>
        <taxon>Bacteria</taxon>
        <taxon>Bacillati</taxon>
        <taxon>Actinomycetota</taxon>
        <taxon>Actinomycetes</taxon>
        <taxon>Micrococcales</taxon>
        <taxon>Microbacteriaceae</taxon>
        <taxon>Curtobacterium</taxon>
    </lineage>
</organism>
<evidence type="ECO:0000256" key="5">
    <source>
        <dbReference type="RuleBase" id="RU003512"/>
    </source>
</evidence>
<dbReference type="InterPro" id="IPR006128">
    <property type="entry name" value="Lipoprotein_PsaA-like"/>
</dbReference>
<dbReference type="PANTHER" id="PTHR42953">
    <property type="entry name" value="HIGH-AFFINITY ZINC UPTAKE SYSTEM PROTEIN ZNUA-RELATED"/>
    <property type="match status" value="1"/>
</dbReference>
<dbReference type="SUPFAM" id="SSF53807">
    <property type="entry name" value="Helical backbone' metal receptor"/>
    <property type="match status" value="1"/>
</dbReference>
<evidence type="ECO:0000256" key="2">
    <source>
        <dbReference type="ARBA" id="ARBA00022448"/>
    </source>
</evidence>
<dbReference type="GO" id="GO:0007155">
    <property type="term" value="P:cell adhesion"/>
    <property type="evidence" value="ECO:0007669"/>
    <property type="project" value="InterPro"/>
</dbReference>